<name>A0A1X2GIU1_9FUNG</name>
<keyword evidence="1" id="KW-0732">Signal</keyword>
<sequence length="533" mass="59712">MKLSFVSCSIAILLVGMAQAEMPCRDDLADLYDRPLADYTDILQDLINQASELDEPALLLKPGRFGLRSSDPIMLQPGVSLLGNPDAPTVFVAIHDSDAEEEPATIQVPAAATEWYIKDIIFDDVNIDVQPHNNQKESLVQGNVFLNGGRGSVISKFGTHLNVDSNVFFRDEAHAGTEMIPKYETTNTGVLFDTQTDSVVSKNIFGMDLRHFYDLYPHTAPEMQSTLDKVQYMMQCVGEKWDDQQGYMASGVQLYMSNDITIQQNILNATFPDTKPIAQDHGISVVGSNQTYILQNYVAGWQLADFGGAVRFTSAVDAYVAANYLANTAVMMYVANHADFQQVENIVVANNFLYRLLDHNVDPEPPLDGWLYEAITFFDFWTARLNNTIRPPIWNSSLPISPWAKDIYISHNKFGAAADVDPNVISMGNIDLDGIHVDRTNCYVTKPLTYDNGLQYLESNVVPLLWRQDYQPNVRALHGGKVPVRVDAHTRQNVMSRLPPALRQLEVPDYWRGFTLRNNTVPMVDPTMPCYKA</sequence>
<dbReference type="Proteomes" id="UP000242146">
    <property type="component" value="Unassembled WGS sequence"/>
</dbReference>
<dbReference type="InterPro" id="IPR012334">
    <property type="entry name" value="Pectin_lyas_fold"/>
</dbReference>
<reference evidence="2 3" key="1">
    <citation type="submission" date="2016-07" db="EMBL/GenBank/DDBJ databases">
        <title>Pervasive Adenine N6-methylation of Active Genes in Fungi.</title>
        <authorList>
            <consortium name="DOE Joint Genome Institute"/>
            <person name="Mondo S.J."/>
            <person name="Dannebaum R.O."/>
            <person name="Kuo R.C."/>
            <person name="Labutti K."/>
            <person name="Haridas S."/>
            <person name="Kuo A."/>
            <person name="Salamov A."/>
            <person name="Ahrendt S.R."/>
            <person name="Lipzen A."/>
            <person name="Sullivan W."/>
            <person name="Andreopoulos W.B."/>
            <person name="Clum A."/>
            <person name="Lindquist E."/>
            <person name="Daum C."/>
            <person name="Ramamoorthy G.K."/>
            <person name="Gryganskyi A."/>
            <person name="Culley D."/>
            <person name="Magnuson J.K."/>
            <person name="James T.Y."/>
            <person name="O'Malley M.A."/>
            <person name="Stajich J.E."/>
            <person name="Spatafora J.W."/>
            <person name="Visel A."/>
            <person name="Grigoriev I.V."/>
        </authorList>
    </citation>
    <scope>NUCLEOTIDE SEQUENCE [LARGE SCALE GENOMIC DNA]</scope>
    <source>
        <strain evidence="2 3">NRRL 3301</strain>
    </source>
</reference>
<feature type="chain" id="PRO_5012575168" description="Pectin lyase-like protein" evidence="1">
    <location>
        <begin position="21"/>
        <end position="533"/>
    </location>
</feature>
<proteinExistence type="predicted"/>
<dbReference type="SUPFAM" id="SSF51126">
    <property type="entry name" value="Pectin lyase-like"/>
    <property type="match status" value="1"/>
</dbReference>
<dbReference type="OrthoDB" id="1046782at2759"/>
<evidence type="ECO:0008006" key="4">
    <source>
        <dbReference type="Google" id="ProtNLM"/>
    </source>
</evidence>
<evidence type="ECO:0000313" key="3">
    <source>
        <dbReference type="Proteomes" id="UP000242146"/>
    </source>
</evidence>
<dbReference type="EMBL" id="MCGT01000013">
    <property type="protein sequence ID" value="ORX54626.1"/>
    <property type="molecule type" value="Genomic_DNA"/>
</dbReference>
<organism evidence="2 3">
    <name type="scientific">Hesseltinella vesiculosa</name>
    <dbReference type="NCBI Taxonomy" id="101127"/>
    <lineage>
        <taxon>Eukaryota</taxon>
        <taxon>Fungi</taxon>
        <taxon>Fungi incertae sedis</taxon>
        <taxon>Mucoromycota</taxon>
        <taxon>Mucoromycotina</taxon>
        <taxon>Mucoromycetes</taxon>
        <taxon>Mucorales</taxon>
        <taxon>Cunninghamellaceae</taxon>
        <taxon>Hesseltinella</taxon>
    </lineage>
</organism>
<dbReference type="Gene3D" id="2.160.20.10">
    <property type="entry name" value="Single-stranded right-handed beta-helix, Pectin lyase-like"/>
    <property type="match status" value="1"/>
</dbReference>
<keyword evidence="3" id="KW-1185">Reference proteome</keyword>
<comment type="caution">
    <text evidence="2">The sequence shown here is derived from an EMBL/GenBank/DDBJ whole genome shotgun (WGS) entry which is preliminary data.</text>
</comment>
<accession>A0A1X2GIU1</accession>
<dbReference type="AlphaFoldDB" id="A0A1X2GIU1"/>
<evidence type="ECO:0000313" key="2">
    <source>
        <dbReference type="EMBL" id="ORX54626.1"/>
    </source>
</evidence>
<feature type="non-terminal residue" evidence="2">
    <location>
        <position position="533"/>
    </location>
</feature>
<protein>
    <recommendedName>
        <fullName evidence="4">Pectin lyase-like protein</fullName>
    </recommendedName>
</protein>
<evidence type="ECO:0000256" key="1">
    <source>
        <dbReference type="SAM" id="SignalP"/>
    </source>
</evidence>
<feature type="signal peptide" evidence="1">
    <location>
        <begin position="1"/>
        <end position="20"/>
    </location>
</feature>
<dbReference type="InterPro" id="IPR011050">
    <property type="entry name" value="Pectin_lyase_fold/virulence"/>
</dbReference>
<gene>
    <name evidence="2" type="ORF">DM01DRAFT_1305304</name>
</gene>